<evidence type="ECO:0000256" key="1">
    <source>
        <dbReference type="ARBA" id="ARBA00022603"/>
    </source>
</evidence>
<dbReference type="InterPro" id="IPR029063">
    <property type="entry name" value="SAM-dependent_MTases_sf"/>
</dbReference>
<evidence type="ECO:0000256" key="4">
    <source>
        <dbReference type="PIRSR" id="PIRSR005739-1"/>
    </source>
</evidence>
<dbReference type="InterPro" id="IPR012967">
    <property type="entry name" value="COMT_dimerisation"/>
</dbReference>
<gene>
    <name evidence="7" type="ORF">Syun_028342</name>
</gene>
<evidence type="ECO:0000313" key="7">
    <source>
        <dbReference type="EMBL" id="KAK9093431.1"/>
    </source>
</evidence>
<dbReference type="PANTHER" id="PTHR11746">
    <property type="entry name" value="O-METHYLTRANSFERASE"/>
    <property type="match status" value="1"/>
</dbReference>
<comment type="caution">
    <text evidence="7">The sequence shown here is derived from an EMBL/GenBank/DDBJ whole genome shotgun (WGS) entry which is preliminary data.</text>
</comment>
<evidence type="ECO:0000313" key="8">
    <source>
        <dbReference type="Proteomes" id="UP001420932"/>
    </source>
</evidence>
<dbReference type="FunFam" id="1.10.10.10:FF:000357">
    <property type="entry name" value="Caffeic acid 3-O-methyltransferase"/>
    <property type="match status" value="1"/>
</dbReference>
<dbReference type="InterPro" id="IPR036388">
    <property type="entry name" value="WH-like_DNA-bd_sf"/>
</dbReference>
<name>A0AAP0EH68_9MAGN</name>
<dbReference type="PROSITE" id="PS51683">
    <property type="entry name" value="SAM_OMT_II"/>
    <property type="match status" value="1"/>
</dbReference>
<dbReference type="Pfam" id="PF00891">
    <property type="entry name" value="Methyltransf_2"/>
    <property type="match status" value="1"/>
</dbReference>
<sequence length="389" mass="43542">MESGQAHHHHHHHQITNNTDDEEDFFFAMQLSSSVALSWALKAVVDLEVFEVLAKAGPDAYLSASEIIVSHHSPKNADRAAQMLDRILCLLVSHSVLSCSPVMLENGRVERRYGLTAAAKYLAKREDGLSMSWFLPLVLQKGYYTAWANLKHTVLEGGELNEHSIVMDEREMDPNIRKIYNKSQYSLTTVVMEKMMEIYKGFEGLKSLTDVGGGVGTVSSFISRKYPSIKVINFDLPPVIEEALVIPGVEHVGGDMLESNIPKAEAIFMKNITHNWSDEHCLKLLRNCYEAVPDDGKVIIMEFITPQVPEPKHSMMNFYQLDVIVMAVSGGGKERDEEDFNVLGKKAGFASPHNTVHDVEHYWSKDKHILKTVIHATTHAVGSCSCHET</sequence>
<dbReference type="Gene3D" id="3.40.50.150">
    <property type="entry name" value="Vaccinia Virus protein VP39"/>
    <property type="match status" value="1"/>
</dbReference>
<evidence type="ECO:0000259" key="6">
    <source>
        <dbReference type="Pfam" id="PF08100"/>
    </source>
</evidence>
<proteinExistence type="predicted"/>
<keyword evidence="2" id="KW-0808">Transferase</keyword>
<dbReference type="Gene3D" id="1.10.10.10">
    <property type="entry name" value="Winged helix-like DNA-binding domain superfamily/Winged helix DNA-binding domain"/>
    <property type="match status" value="1"/>
</dbReference>
<keyword evidence="8" id="KW-1185">Reference proteome</keyword>
<feature type="domain" description="O-methyltransferase C-terminal" evidence="5">
    <location>
        <begin position="147"/>
        <end position="350"/>
    </location>
</feature>
<dbReference type="Proteomes" id="UP001420932">
    <property type="component" value="Unassembled WGS sequence"/>
</dbReference>
<dbReference type="InterPro" id="IPR016461">
    <property type="entry name" value="COMT-like"/>
</dbReference>
<protein>
    <submittedName>
        <fullName evidence="7">Uncharacterized protein</fullName>
    </submittedName>
</protein>
<organism evidence="7 8">
    <name type="scientific">Stephania yunnanensis</name>
    <dbReference type="NCBI Taxonomy" id="152371"/>
    <lineage>
        <taxon>Eukaryota</taxon>
        <taxon>Viridiplantae</taxon>
        <taxon>Streptophyta</taxon>
        <taxon>Embryophyta</taxon>
        <taxon>Tracheophyta</taxon>
        <taxon>Spermatophyta</taxon>
        <taxon>Magnoliopsida</taxon>
        <taxon>Ranunculales</taxon>
        <taxon>Menispermaceae</taxon>
        <taxon>Menispermoideae</taxon>
        <taxon>Cissampelideae</taxon>
        <taxon>Stephania</taxon>
    </lineage>
</organism>
<dbReference type="PIRSF" id="PIRSF005739">
    <property type="entry name" value="O-mtase"/>
    <property type="match status" value="1"/>
</dbReference>
<reference evidence="7 8" key="1">
    <citation type="submission" date="2024-01" db="EMBL/GenBank/DDBJ databases">
        <title>Genome assemblies of Stephania.</title>
        <authorList>
            <person name="Yang L."/>
        </authorList>
    </citation>
    <scope>NUCLEOTIDE SEQUENCE [LARGE SCALE GENOMIC DNA]</scope>
    <source>
        <strain evidence="7">YNDBR</strain>
        <tissue evidence="7">Leaf</tissue>
    </source>
</reference>
<feature type="domain" description="O-methyltransferase dimerisation" evidence="6">
    <location>
        <begin position="29"/>
        <end position="124"/>
    </location>
</feature>
<dbReference type="EMBL" id="JBBNAF010000012">
    <property type="protein sequence ID" value="KAK9093431.1"/>
    <property type="molecule type" value="Genomic_DNA"/>
</dbReference>
<dbReference type="InterPro" id="IPR001077">
    <property type="entry name" value="COMT_C"/>
</dbReference>
<dbReference type="GO" id="GO:0046983">
    <property type="term" value="F:protein dimerization activity"/>
    <property type="evidence" value="ECO:0007669"/>
    <property type="project" value="InterPro"/>
</dbReference>
<accession>A0AAP0EH68</accession>
<dbReference type="InterPro" id="IPR036390">
    <property type="entry name" value="WH_DNA-bd_sf"/>
</dbReference>
<evidence type="ECO:0000259" key="5">
    <source>
        <dbReference type="Pfam" id="PF00891"/>
    </source>
</evidence>
<dbReference type="SUPFAM" id="SSF53335">
    <property type="entry name" value="S-adenosyl-L-methionine-dependent methyltransferases"/>
    <property type="match status" value="1"/>
</dbReference>
<dbReference type="SUPFAM" id="SSF46785">
    <property type="entry name" value="Winged helix' DNA-binding domain"/>
    <property type="match status" value="1"/>
</dbReference>
<keyword evidence="3" id="KW-0949">S-adenosyl-L-methionine</keyword>
<keyword evidence="1" id="KW-0489">Methyltransferase</keyword>
<feature type="active site" description="Proton acceptor" evidence="4">
    <location>
        <position position="274"/>
    </location>
</feature>
<dbReference type="AlphaFoldDB" id="A0AAP0EH68"/>
<evidence type="ECO:0000256" key="2">
    <source>
        <dbReference type="ARBA" id="ARBA00022679"/>
    </source>
</evidence>
<dbReference type="GO" id="GO:0032259">
    <property type="term" value="P:methylation"/>
    <property type="evidence" value="ECO:0007669"/>
    <property type="project" value="UniProtKB-KW"/>
</dbReference>
<dbReference type="Pfam" id="PF08100">
    <property type="entry name" value="Dimerisation"/>
    <property type="match status" value="1"/>
</dbReference>
<evidence type="ECO:0000256" key="3">
    <source>
        <dbReference type="ARBA" id="ARBA00022691"/>
    </source>
</evidence>
<dbReference type="GO" id="GO:0008171">
    <property type="term" value="F:O-methyltransferase activity"/>
    <property type="evidence" value="ECO:0007669"/>
    <property type="project" value="InterPro"/>
</dbReference>